<evidence type="ECO:0000256" key="3">
    <source>
        <dbReference type="ARBA" id="ARBA00022801"/>
    </source>
</evidence>
<dbReference type="InterPro" id="IPR016195">
    <property type="entry name" value="Pol/histidinol_Pase-like"/>
</dbReference>
<evidence type="ECO:0000256" key="4">
    <source>
        <dbReference type="ARBA" id="ARBA00051722"/>
    </source>
</evidence>
<accession>A0A1M5RQH2</accession>
<dbReference type="GO" id="GO:0004725">
    <property type="term" value="F:protein tyrosine phosphatase activity"/>
    <property type="evidence" value="ECO:0007669"/>
    <property type="project" value="UniProtKB-EC"/>
</dbReference>
<evidence type="ECO:0000256" key="1">
    <source>
        <dbReference type="ARBA" id="ARBA00005750"/>
    </source>
</evidence>
<dbReference type="STRING" id="1123380.SAMN02745199_0560"/>
<keyword evidence="6" id="KW-1185">Reference proteome</keyword>
<dbReference type="Gene3D" id="3.20.20.140">
    <property type="entry name" value="Metal-dependent hydrolases"/>
    <property type="match status" value="1"/>
</dbReference>
<evidence type="ECO:0000256" key="2">
    <source>
        <dbReference type="ARBA" id="ARBA00013064"/>
    </source>
</evidence>
<name>A0A1M5RQH2_9BACT</name>
<dbReference type="Proteomes" id="UP000242592">
    <property type="component" value="Unassembled WGS sequence"/>
</dbReference>
<dbReference type="GO" id="GO:0030145">
    <property type="term" value="F:manganese ion binding"/>
    <property type="evidence" value="ECO:0007669"/>
    <property type="project" value="InterPro"/>
</dbReference>
<reference evidence="6" key="1">
    <citation type="submission" date="2016-11" db="EMBL/GenBank/DDBJ databases">
        <authorList>
            <person name="Varghese N."/>
            <person name="Submissions S."/>
        </authorList>
    </citation>
    <scope>NUCLEOTIDE SEQUENCE [LARGE SCALE GENOMIC DNA]</scope>
    <source>
        <strain evidence="6">DSM 15807</strain>
    </source>
</reference>
<dbReference type="InterPro" id="IPR016667">
    <property type="entry name" value="Caps_polysacc_synth_CpsB/CapC"/>
</dbReference>
<proteinExistence type="inferred from homology"/>
<organism evidence="5 6">
    <name type="scientific">Thermosipho atlanticus DSM 15807</name>
    <dbReference type="NCBI Taxonomy" id="1123380"/>
    <lineage>
        <taxon>Bacteria</taxon>
        <taxon>Thermotogati</taxon>
        <taxon>Thermotogota</taxon>
        <taxon>Thermotogae</taxon>
        <taxon>Thermotogales</taxon>
        <taxon>Fervidobacteriaceae</taxon>
        <taxon>Thermosipho</taxon>
    </lineage>
</organism>
<dbReference type="RefSeq" id="WP_084728013.1">
    <property type="nucleotide sequence ID" value="NZ_FQXN01000002.1"/>
</dbReference>
<evidence type="ECO:0000313" key="6">
    <source>
        <dbReference type="Proteomes" id="UP000242592"/>
    </source>
</evidence>
<dbReference type="SUPFAM" id="SSF89550">
    <property type="entry name" value="PHP domain-like"/>
    <property type="match status" value="1"/>
</dbReference>
<dbReference type="PANTHER" id="PTHR39181">
    <property type="entry name" value="TYROSINE-PROTEIN PHOSPHATASE YWQE"/>
    <property type="match status" value="1"/>
</dbReference>
<dbReference type="EMBL" id="FQXN01000002">
    <property type="protein sequence ID" value="SHH28535.1"/>
    <property type="molecule type" value="Genomic_DNA"/>
</dbReference>
<dbReference type="PANTHER" id="PTHR39181:SF1">
    <property type="entry name" value="TYROSINE-PROTEIN PHOSPHATASE YWQE"/>
    <property type="match status" value="1"/>
</dbReference>
<evidence type="ECO:0000313" key="5">
    <source>
        <dbReference type="EMBL" id="SHH28535.1"/>
    </source>
</evidence>
<dbReference type="OrthoDB" id="9788539at2"/>
<dbReference type="Pfam" id="PF19567">
    <property type="entry name" value="CpsB_CapC"/>
    <property type="match status" value="1"/>
</dbReference>
<protein>
    <recommendedName>
        <fullName evidence="2">protein-tyrosine-phosphatase</fullName>
        <ecNumber evidence="2">3.1.3.48</ecNumber>
    </recommendedName>
</protein>
<comment type="catalytic activity">
    <reaction evidence="4">
        <text>O-phospho-L-tyrosyl-[protein] + H2O = L-tyrosyl-[protein] + phosphate</text>
        <dbReference type="Rhea" id="RHEA:10684"/>
        <dbReference type="Rhea" id="RHEA-COMP:10136"/>
        <dbReference type="Rhea" id="RHEA-COMP:20101"/>
        <dbReference type="ChEBI" id="CHEBI:15377"/>
        <dbReference type="ChEBI" id="CHEBI:43474"/>
        <dbReference type="ChEBI" id="CHEBI:46858"/>
        <dbReference type="ChEBI" id="CHEBI:61978"/>
        <dbReference type="EC" id="3.1.3.48"/>
    </reaction>
</comment>
<gene>
    <name evidence="5" type="ORF">SAMN02745199_0560</name>
</gene>
<keyword evidence="3" id="KW-0378">Hydrolase</keyword>
<dbReference type="AlphaFoldDB" id="A0A1M5RQH2"/>
<dbReference type="EC" id="3.1.3.48" evidence="2"/>
<sequence>MLDMHTHILPAVDDGIKTEEEAFLVLEEYKKKGINIVVFTPHVNHYSVKTSIEKISDTYKRLKPKFDEIGVKTFLGSEIYLTEKVEKFIPINDYFLLLELPRDVYPMYLLDKIFEFQLEGYEIILAHVERYKWLKDNELLIDRLKTMNVYFQMNFEAIESDNYFLKNSLIDFLSTDCHGNLSEIDFSFFEKYKDIFEKSMEILNLT</sequence>
<comment type="similarity">
    <text evidence="1">Belongs to the metallo-dependent hydrolases superfamily. CpsB/CapC family.</text>
</comment>